<proteinExistence type="predicted"/>
<evidence type="ECO:0000256" key="5">
    <source>
        <dbReference type="SAM" id="Phobius"/>
    </source>
</evidence>
<evidence type="ECO:0000259" key="6">
    <source>
        <dbReference type="PROSITE" id="PS50262"/>
    </source>
</evidence>
<dbReference type="AlphaFoldDB" id="A0A815BDP1"/>
<dbReference type="PROSITE" id="PS50262">
    <property type="entry name" value="G_PROTEIN_RECEP_F1_2"/>
    <property type="match status" value="1"/>
</dbReference>
<evidence type="ECO:0000313" key="7">
    <source>
        <dbReference type="EMBL" id="CAF1268286.1"/>
    </source>
</evidence>
<feature type="transmembrane region" description="Helical" evidence="5">
    <location>
        <begin position="270"/>
        <end position="291"/>
    </location>
</feature>
<feature type="transmembrane region" description="Helical" evidence="5">
    <location>
        <begin position="142"/>
        <end position="170"/>
    </location>
</feature>
<feature type="transmembrane region" description="Helical" evidence="5">
    <location>
        <begin position="232"/>
        <end position="250"/>
    </location>
</feature>
<feature type="transmembrane region" description="Helical" evidence="5">
    <location>
        <begin position="101"/>
        <end position="122"/>
    </location>
</feature>
<dbReference type="GO" id="GO:0016020">
    <property type="term" value="C:membrane"/>
    <property type="evidence" value="ECO:0007669"/>
    <property type="project" value="UniProtKB-SubCell"/>
</dbReference>
<dbReference type="EMBL" id="CAJNOJ010000488">
    <property type="protein sequence ID" value="CAF1465705.1"/>
    <property type="molecule type" value="Genomic_DNA"/>
</dbReference>
<evidence type="ECO:0000256" key="1">
    <source>
        <dbReference type="ARBA" id="ARBA00004370"/>
    </source>
</evidence>
<evidence type="ECO:0000313" key="8">
    <source>
        <dbReference type="EMBL" id="CAF1465705.1"/>
    </source>
</evidence>
<keyword evidence="2 5" id="KW-0812">Transmembrane</keyword>
<feature type="domain" description="G-protein coupled receptors family 1 profile" evidence="6">
    <location>
        <begin position="37"/>
        <end position="290"/>
    </location>
</feature>
<keyword evidence="9" id="KW-1185">Reference proteome</keyword>
<dbReference type="Proteomes" id="UP000663828">
    <property type="component" value="Unassembled WGS sequence"/>
</dbReference>
<evidence type="ECO:0000256" key="2">
    <source>
        <dbReference type="ARBA" id="ARBA00022692"/>
    </source>
</evidence>
<dbReference type="EMBL" id="CAJNOR010002249">
    <property type="protein sequence ID" value="CAF1268286.1"/>
    <property type="molecule type" value="Genomic_DNA"/>
</dbReference>
<organism evidence="7 9">
    <name type="scientific">Adineta ricciae</name>
    <name type="common">Rotifer</name>
    <dbReference type="NCBI Taxonomy" id="249248"/>
    <lineage>
        <taxon>Eukaryota</taxon>
        <taxon>Metazoa</taxon>
        <taxon>Spiralia</taxon>
        <taxon>Gnathifera</taxon>
        <taxon>Rotifera</taxon>
        <taxon>Eurotatoria</taxon>
        <taxon>Bdelloidea</taxon>
        <taxon>Adinetida</taxon>
        <taxon>Adinetidae</taxon>
        <taxon>Adineta</taxon>
    </lineage>
</organism>
<dbReference type="InterPro" id="IPR017452">
    <property type="entry name" value="GPCR_Rhodpsn_7TM"/>
</dbReference>
<protein>
    <recommendedName>
        <fullName evidence="6">G-protein coupled receptors family 1 profile domain-containing protein</fullName>
    </recommendedName>
</protein>
<dbReference type="Gene3D" id="1.20.1070.10">
    <property type="entry name" value="Rhodopsin 7-helix transmembrane proteins"/>
    <property type="match status" value="1"/>
</dbReference>
<dbReference type="SUPFAM" id="SSF81321">
    <property type="entry name" value="Family A G protein-coupled receptor-like"/>
    <property type="match status" value="1"/>
</dbReference>
<keyword evidence="4 5" id="KW-0472">Membrane</keyword>
<dbReference type="InterPro" id="IPR052954">
    <property type="entry name" value="GPCR-Ligand_Int"/>
</dbReference>
<reference evidence="7" key="1">
    <citation type="submission" date="2021-02" db="EMBL/GenBank/DDBJ databases">
        <authorList>
            <person name="Nowell W R."/>
        </authorList>
    </citation>
    <scope>NUCLEOTIDE SEQUENCE</scope>
</reference>
<evidence type="ECO:0000313" key="9">
    <source>
        <dbReference type="Proteomes" id="UP000663828"/>
    </source>
</evidence>
<dbReference type="Proteomes" id="UP000663852">
    <property type="component" value="Unassembled WGS sequence"/>
</dbReference>
<comment type="subcellular location">
    <subcellularLocation>
        <location evidence="1">Membrane</location>
    </subcellularLocation>
</comment>
<comment type="caution">
    <text evidence="7">The sequence shown here is derived from an EMBL/GenBank/DDBJ whole genome shotgun (WGS) entry which is preliminary data.</text>
</comment>
<keyword evidence="3 5" id="KW-1133">Transmembrane helix</keyword>
<sequence>MNTSNATAITYAAKSVSTYMAFYGYYCLSTVILGTTLNLLTLFVLCRSTFRNTQGRSTIHYMRTIAVMDFLGVYGWNIDSYLSAIHGFSLTYSYSVASCKFSFFFNFWTLQTSAWLHVLVSFDRYLFMSRIQPNTWFHRWKIVAIIITCIITIFFLSNFPVLILICYRSAGGYIVIDSPLRPMISTFQTVHLWIYDFIPSGLILSFNFLSIHHLHKLRRTTTITNSKVRHRPITITLIISGFTFVMTRTPASFNYGFLYPTLSAIYWGRYVLGASNLLLYTCPVLSFPIYFMTFSEFRHQLINLVTRRPVTTRIAGDAPVQVVQVRGQNK</sequence>
<evidence type="ECO:0000256" key="4">
    <source>
        <dbReference type="ARBA" id="ARBA00023136"/>
    </source>
</evidence>
<gene>
    <name evidence="8" type="ORF">EDS130_LOCUS40447</name>
    <name evidence="7" type="ORF">XAT740_LOCUS27152</name>
</gene>
<feature type="transmembrane region" description="Helical" evidence="5">
    <location>
        <begin position="190"/>
        <end position="211"/>
    </location>
</feature>
<dbReference type="PANTHER" id="PTHR46641:SF2">
    <property type="entry name" value="FMRFAMIDE RECEPTOR"/>
    <property type="match status" value="1"/>
</dbReference>
<name>A0A815BDP1_ADIRI</name>
<feature type="transmembrane region" description="Helical" evidence="5">
    <location>
        <begin position="66"/>
        <end position="89"/>
    </location>
</feature>
<dbReference type="PANTHER" id="PTHR46641">
    <property type="entry name" value="FMRFAMIDE RECEPTOR-RELATED"/>
    <property type="match status" value="1"/>
</dbReference>
<evidence type="ECO:0000256" key="3">
    <source>
        <dbReference type="ARBA" id="ARBA00022989"/>
    </source>
</evidence>
<accession>A0A815BDP1</accession>
<feature type="transmembrane region" description="Helical" evidence="5">
    <location>
        <begin position="23"/>
        <end position="45"/>
    </location>
</feature>